<gene>
    <name evidence="3" type="ORF">BWY73_00538</name>
</gene>
<feature type="region of interest" description="Disordered" evidence="1">
    <location>
        <begin position="104"/>
        <end position="138"/>
    </location>
</feature>
<dbReference type="EC" id="3.4.21.-" evidence="3"/>
<evidence type="ECO:0000313" key="3">
    <source>
        <dbReference type="EMBL" id="OPZ92991.1"/>
    </source>
</evidence>
<sequence>MNPGSRRLGIFAGLLLTLTGAAGAWGQTANTDPSAGYVYPAGGRRGATVQVTVGGQNLRGLSAAYISGDGVSAANLRYIPPLTSLQKDALRRRITAIREKRRAEAAARRGLPVPPVKQPEAETEPAKPVELPDHPLLRDLDNLSNEDLKKAYEIFLDPGRKQPVKRSIQELAILDLSIAEDAPAGDRELRLLAAGGLTNPLRFQVGPAPEILETEPNDPDAPAGTAVELPAVFNGQIMPGDSDCFTFKARRGQKLVLRAQARSLIPYLADAVPGWFQAAIAIYDPDGREAAFADHYRFDPDPVILYEVPRDGEYRVVTRVFPLGGRAALPTAAALSGWNLPESRLPLDTNFEPGTIRTVSFINNGQISNPVLYSVDNLPESIESESGSSAAAQKVRLPQIINGRIGKPGDTDRFQFEGRSGFEFVAEVMARRLGSPLDSRLRLMDASGRVLAWNDDREDRGSGLNTHHADSYLSFKLPRDGTYQVEIADSQDHGGEEYAYRLRIGPRIPGFELRVTPSSLAIPAGCVTPINVHALRRDGFDGEIEMLLKEAPAGWILNGGLIPAGRESARMTLSAPREPSPEPFFLQLEGRALVNGQPVSRPAVPAEDMMQAFAYRHLVPSETLLALVPQARLRRPAFELAEPGPVNLQAGGMVRVSARVPPRLHLASCSLSLVDPPRGISLGEVNLSSGLLTFMLKSGANEVQPGLVDNLIVEAFTEWPSGPPDEKGNRPKRRVSLGMLPAISIRVTPP</sequence>
<dbReference type="Proteomes" id="UP000485484">
    <property type="component" value="Unassembled WGS sequence"/>
</dbReference>
<proteinExistence type="predicted"/>
<keyword evidence="3" id="KW-0645">Protease</keyword>
<accession>A0A1V5MJJ0</accession>
<keyword evidence="3" id="KW-0378">Hydrolase</keyword>
<reference evidence="3" key="1">
    <citation type="submission" date="2017-02" db="EMBL/GenBank/DDBJ databases">
        <title>Delving into the versatile metabolic prowess of the omnipresent phylum Bacteroidetes.</title>
        <authorList>
            <person name="Nobu M.K."/>
            <person name="Mei R."/>
            <person name="Narihiro T."/>
            <person name="Kuroda K."/>
            <person name="Liu W.-T."/>
        </authorList>
    </citation>
    <scope>NUCLEOTIDE SEQUENCE</scope>
    <source>
        <strain evidence="3">ADurb.Bin417</strain>
    </source>
</reference>
<organism evidence="3">
    <name type="scientific">candidate division TA06 bacterium ADurb.Bin417</name>
    <dbReference type="NCBI Taxonomy" id="1852828"/>
    <lineage>
        <taxon>Bacteria</taxon>
        <taxon>Bacteria division TA06</taxon>
    </lineage>
</organism>
<keyword evidence="2" id="KW-0732">Signal</keyword>
<dbReference type="EMBL" id="MWAK01000052">
    <property type="protein sequence ID" value="OPZ92991.1"/>
    <property type="molecule type" value="Genomic_DNA"/>
</dbReference>
<evidence type="ECO:0000256" key="1">
    <source>
        <dbReference type="SAM" id="MobiDB-lite"/>
    </source>
</evidence>
<dbReference type="GO" id="GO:0006508">
    <property type="term" value="P:proteolysis"/>
    <property type="evidence" value="ECO:0007669"/>
    <property type="project" value="UniProtKB-KW"/>
</dbReference>
<dbReference type="AlphaFoldDB" id="A0A1V5MJJ0"/>
<comment type="caution">
    <text evidence="3">The sequence shown here is derived from an EMBL/GenBank/DDBJ whole genome shotgun (WGS) entry which is preliminary data.</text>
</comment>
<name>A0A1V5MJJ0_UNCT6</name>
<feature type="compositionally biased region" description="Basic and acidic residues" evidence="1">
    <location>
        <begin position="124"/>
        <end position="138"/>
    </location>
</feature>
<feature type="signal peptide" evidence="2">
    <location>
        <begin position="1"/>
        <end position="24"/>
    </location>
</feature>
<evidence type="ECO:0000256" key="2">
    <source>
        <dbReference type="SAM" id="SignalP"/>
    </source>
</evidence>
<dbReference type="Gene3D" id="2.60.120.380">
    <property type="match status" value="2"/>
</dbReference>
<feature type="chain" id="PRO_5013229136" evidence="2">
    <location>
        <begin position="25"/>
        <end position="750"/>
    </location>
</feature>
<dbReference type="GO" id="GO:0008233">
    <property type="term" value="F:peptidase activity"/>
    <property type="evidence" value="ECO:0007669"/>
    <property type="project" value="UniProtKB-KW"/>
</dbReference>
<protein>
    <submittedName>
        <fullName evidence="3">Putative subtilase-type serine protease</fullName>
        <ecNumber evidence="3">3.4.21.-</ecNumber>
    </submittedName>
</protein>